<dbReference type="Proteomes" id="UP000198677">
    <property type="component" value="Unassembled WGS sequence"/>
</dbReference>
<evidence type="ECO:0000313" key="4">
    <source>
        <dbReference type="Proteomes" id="UP000198677"/>
    </source>
</evidence>
<reference evidence="4" key="1">
    <citation type="submission" date="2016-10" db="EMBL/GenBank/DDBJ databases">
        <authorList>
            <person name="Varghese N."/>
            <person name="Submissions S."/>
        </authorList>
    </citation>
    <scope>NUCLEOTIDE SEQUENCE [LARGE SCALE GENOMIC DNA]</scope>
    <source>
        <strain evidence="4">DSM 44675</strain>
    </source>
</reference>
<feature type="transmembrane region" description="Helical" evidence="2">
    <location>
        <begin position="33"/>
        <end position="58"/>
    </location>
</feature>
<proteinExistence type="predicted"/>
<dbReference type="RefSeq" id="WP_072750510.1">
    <property type="nucleotide sequence ID" value="NZ_FOAW01000002.1"/>
</dbReference>
<feature type="region of interest" description="Disordered" evidence="1">
    <location>
        <begin position="1"/>
        <end position="24"/>
    </location>
</feature>
<keyword evidence="2" id="KW-0812">Transmembrane</keyword>
<accession>A0A1H7HFW8</accession>
<keyword evidence="4" id="KW-1185">Reference proteome</keyword>
<evidence type="ECO:0000313" key="3">
    <source>
        <dbReference type="EMBL" id="SEK49199.1"/>
    </source>
</evidence>
<name>A0A1H7HFW8_9NOCA</name>
<evidence type="ECO:0000256" key="2">
    <source>
        <dbReference type="SAM" id="Phobius"/>
    </source>
</evidence>
<gene>
    <name evidence="3" type="ORF">SAMN05444583_102110</name>
</gene>
<feature type="compositionally biased region" description="Basic and acidic residues" evidence="1">
    <location>
        <begin position="1"/>
        <end position="17"/>
    </location>
</feature>
<organism evidence="3 4">
    <name type="scientific">Rhodococcus maanshanensis</name>
    <dbReference type="NCBI Taxonomy" id="183556"/>
    <lineage>
        <taxon>Bacteria</taxon>
        <taxon>Bacillati</taxon>
        <taxon>Actinomycetota</taxon>
        <taxon>Actinomycetes</taxon>
        <taxon>Mycobacteriales</taxon>
        <taxon>Nocardiaceae</taxon>
        <taxon>Rhodococcus</taxon>
    </lineage>
</organism>
<dbReference type="AlphaFoldDB" id="A0A1H7HFW8"/>
<dbReference type="EMBL" id="FOAW01000002">
    <property type="protein sequence ID" value="SEK49199.1"/>
    <property type="molecule type" value="Genomic_DNA"/>
</dbReference>
<evidence type="ECO:0000256" key="1">
    <source>
        <dbReference type="SAM" id="MobiDB-lite"/>
    </source>
</evidence>
<keyword evidence="2" id="KW-1133">Transmembrane helix</keyword>
<protein>
    <submittedName>
        <fullName evidence="3">Uncharacterized protein</fullName>
    </submittedName>
</protein>
<sequence length="214" mass="22947">MDEGTAEERREPSDGTRRFGAAPQGQPFLHKPVALVTLVGGVIGIIAAIVGIVVAFTGPLKPAEGEERKAAVEACMVRHGLDDPHEKNEGGTAGTVLFRECTWPAPAGAEADGYTEIAVTSYDGPGESEAEGMTVANRVRSACRDVELVYLFNNQGTFVQADPTILSKGEIRRVEGGSVWIPENETEAKAFTPRRDESIVMSNARYKLDSARCL</sequence>
<keyword evidence="2" id="KW-0472">Membrane</keyword>